<dbReference type="Gene3D" id="1.10.10.10">
    <property type="entry name" value="Winged helix-like DNA-binding domain superfamily/Winged helix DNA-binding domain"/>
    <property type="match status" value="1"/>
</dbReference>
<keyword evidence="3" id="KW-0804">Transcription</keyword>
<dbReference type="InterPro" id="IPR008920">
    <property type="entry name" value="TF_FadR/GntR_C"/>
</dbReference>
<dbReference type="PANTHER" id="PTHR43537:SF5">
    <property type="entry name" value="UXU OPERON TRANSCRIPTIONAL REGULATOR"/>
    <property type="match status" value="1"/>
</dbReference>
<evidence type="ECO:0000259" key="4">
    <source>
        <dbReference type="PROSITE" id="PS50949"/>
    </source>
</evidence>
<evidence type="ECO:0000313" key="6">
    <source>
        <dbReference type="Proteomes" id="UP000280935"/>
    </source>
</evidence>
<gene>
    <name evidence="5" type="ORF">EII35_00080</name>
</gene>
<organism evidence="5 6">
    <name type="scientific">Arachnia propionica</name>
    <dbReference type="NCBI Taxonomy" id="1750"/>
    <lineage>
        <taxon>Bacteria</taxon>
        <taxon>Bacillati</taxon>
        <taxon>Actinomycetota</taxon>
        <taxon>Actinomycetes</taxon>
        <taxon>Propionibacteriales</taxon>
        <taxon>Propionibacteriaceae</taxon>
        <taxon>Arachnia</taxon>
    </lineage>
</organism>
<dbReference type="InterPro" id="IPR011711">
    <property type="entry name" value="GntR_C"/>
</dbReference>
<dbReference type="GO" id="GO:0003677">
    <property type="term" value="F:DNA binding"/>
    <property type="evidence" value="ECO:0007669"/>
    <property type="project" value="UniProtKB-KW"/>
</dbReference>
<name>A0A3P1WXG5_9ACTN</name>
<dbReference type="InterPro" id="IPR036388">
    <property type="entry name" value="WH-like_DNA-bd_sf"/>
</dbReference>
<evidence type="ECO:0000313" key="5">
    <source>
        <dbReference type="EMBL" id="RRD51322.1"/>
    </source>
</evidence>
<dbReference type="OrthoDB" id="3172099at2"/>
<reference evidence="5 6" key="1">
    <citation type="submission" date="2018-11" db="EMBL/GenBank/DDBJ databases">
        <title>Genomes From Bacteria Associated with the Canine Oral Cavity: a Test Case for Automated Genome-Based Taxonomic Assignment.</title>
        <authorList>
            <person name="Coil D.A."/>
            <person name="Jospin G."/>
            <person name="Darling A.E."/>
            <person name="Wallis C."/>
            <person name="Davis I.J."/>
            <person name="Harris S."/>
            <person name="Eisen J.A."/>
            <person name="Holcombe L.J."/>
            <person name="O'Flynn C."/>
        </authorList>
    </citation>
    <scope>NUCLEOTIDE SEQUENCE [LARGE SCALE GENOMIC DNA]</scope>
    <source>
        <strain evidence="5 6">OH2822_COT-296</strain>
    </source>
</reference>
<accession>A0A3P1WXG5</accession>
<sequence>MNIDRTPSSTGPTASPNWSDLNIHPFATHCRGRKRLHKPQLPCEVWAEVPQGCQNGHVAGEDRKAHQIALDHIESELLTGNYPVGTKLPSERELAEHLGISRGAVREAIRVLQAQGILESLPGPGRGTRTIAGHTEALSKLLRLHLAVTSTSAGDLTETRRALERSTVSLAARHRDDHALRRLEELVTRMDEEHRLEEFNLLDTDFHLEIAQAARHAFIGDLTCAIRVALRDPIHRASVAMPDWQALRTNLCEQHRGIFESIADRDADAAAERMDQHIRSAYAILRPEL</sequence>
<dbReference type="InterPro" id="IPR000524">
    <property type="entry name" value="Tscrpt_reg_HTH_GntR"/>
</dbReference>
<keyword evidence="2" id="KW-0238">DNA-binding</keyword>
<dbReference type="Proteomes" id="UP000280935">
    <property type="component" value="Unassembled WGS sequence"/>
</dbReference>
<dbReference type="PROSITE" id="PS50949">
    <property type="entry name" value="HTH_GNTR"/>
    <property type="match status" value="1"/>
</dbReference>
<keyword evidence="1" id="KW-0805">Transcription regulation</keyword>
<dbReference type="GO" id="GO:0003700">
    <property type="term" value="F:DNA-binding transcription factor activity"/>
    <property type="evidence" value="ECO:0007669"/>
    <property type="project" value="InterPro"/>
</dbReference>
<comment type="caution">
    <text evidence="5">The sequence shown here is derived from an EMBL/GenBank/DDBJ whole genome shotgun (WGS) entry which is preliminary data.</text>
</comment>
<dbReference type="SUPFAM" id="SSF48008">
    <property type="entry name" value="GntR ligand-binding domain-like"/>
    <property type="match status" value="1"/>
</dbReference>
<dbReference type="CDD" id="cd07377">
    <property type="entry name" value="WHTH_GntR"/>
    <property type="match status" value="1"/>
</dbReference>
<evidence type="ECO:0000256" key="1">
    <source>
        <dbReference type="ARBA" id="ARBA00023015"/>
    </source>
</evidence>
<dbReference type="Pfam" id="PF07729">
    <property type="entry name" value="FCD"/>
    <property type="match status" value="1"/>
</dbReference>
<dbReference type="InterPro" id="IPR036390">
    <property type="entry name" value="WH_DNA-bd_sf"/>
</dbReference>
<dbReference type="PRINTS" id="PR00035">
    <property type="entry name" value="HTHGNTR"/>
</dbReference>
<dbReference type="PANTHER" id="PTHR43537">
    <property type="entry name" value="TRANSCRIPTIONAL REGULATOR, GNTR FAMILY"/>
    <property type="match status" value="1"/>
</dbReference>
<dbReference type="SMART" id="SM00345">
    <property type="entry name" value="HTH_GNTR"/>
    <property type="match status" value="1"/>
</dbReference>
<dbReference type="EMBL" id="RQYT01000001">
    <property type="protein sequence ID" value="RRD51322.1"/>
    <property type="molecule type" value="Genomic_DNA"/>
</dbReference>
<evidence type="ECO:0000256" key="2">
    <source>
        <dbReference type="ARBA" id="ARBA00023125"/>
    </source>
</evidence>
<proteinExistence type="predicted"/>
<evidence type="ECO:0000256" key="3">
    <source>
        <dbReference type="ARBA" id="ARBA00023163"/>
    </source>
</evidence>
<protein>
    <submittedName>
        <fullName evidence="5">FadR family transcriptional regulator</fullName>
    </submittedName>
</protein>
<dbReference type="SMART" id="SM00895">
    <property type="entry name" value="FCD"/>
    <property type="match status" value="1"/>
</dbReference>
<dbReference type="Pfam" id="PF00392">
    <property type="entry name" value="GntR"/>
    <property type="match status" value="1"/>
</dbReference>
<dbReference type="AlphaFoldDB" id="A0A3P1WXG5"/>
<dbReference type="Gene3D" id="1.20.120.530">
    <property type="entry name" value="GntR ligand-binding domain-like"/>
    <property type="match status" value="1"/>
</dbReference>
<feature type="domain" description="HTH gntR-type" evidence="4">
    <location>
        <begin position="63"/>
        <end position="133"/>
    </location>
</feature>
<dbReference type="SUPFAM" id="SSF46785">
    <property type="entry name" value="Winged helix' DNA-binding domain"/>
    <property type="match status" value="1"/>
</dbReference>